<dbReference type="Proteomes" id="UP000681343">
    <property type="component" value="Plasmid pMM35_02"/>
</dbReference>
<evidence type="ECO:0000313" key="3">
    <source>
        <dbReference type="EMBL" id="BCK80201.1"/>
    </source>
</evidence>
<geneLocation type="plasmid" evidence="3 4">
    <name>pMM35_02</name>
</geneLocation>
<gene>
    <name evidence="3" type="ORF">MM35RIKEN_23930</name>
</gene>
<feature type="transmembrane region" description="Helical" evidence="1">
    <location>
        <begin position="609"/>
        <end position="628"/>
    </location>
</feature>
<dbReference type="EMBL" id="AP023417">
    <property type="protein sequence ID" value="BCK80201.1"/>
    <property type="molecule type" value="Genomic_DNA"/>
</dbReference>
<feature type="transmembrane region" description="Helical" evidence="1">
    <location>
        <begin position="24"/>
        <end position="45"/>
    </location>
</feature>
<evidence type="ECO:0000313" key="4">
    <source>
        <dbReference type="Proteomes" id="UP000681343"/>
    </source>
</evidence>
<feature type="transmembrane region" description="Helical" evidence="1">
    <location>
        <begin position="204"/>
        <end position="223"/>
    </location>
</feature>
<evidence type="ECO:0000259" key="2">
    <source>
        <dbReference type="SMART" id="SM00460"/>
    </source>
</evidence>
<feature type="transmembrane region" description="Helical" evidence="1">
    <location>
        <begin position="119"/>
        <end position="146"/>
    </location>
</feature>
<protein>
    <recommendedName>
        <fullName evidence="2">Transglutaminase-like domain-containing protein</fullName>
    </recommendedName>
</protein>
<reference evidence="3" key="1">
    <citation type="submission" date="2020-09" db="EMBL/GenBank/DDBJ databases">
        <title>New species isolated from human feces.</title>
        <authorList>
            <person name="Kitahara M."/>
            <person name="Shigeno Y."/>
            <person name="Shime M."/>
            <person name="Matsumoto Y."/>
            <person name="Nakamura S."/>
            <person name="Motooka D."/>
            <person name="Fukuoka S."/>
            <person name="Nishikawa H."/>
            <person name="Benno Y."/>
        </authorList>
    </citation>
    <scope>NUCLEOTIDE SEQUENCE</scope>
    <source>
        <strain evidence="3">MM35</strain>
        <plasmid evidence="3">pMM35_02</plasmid>
    </source>
</reference>
<proteinExistence type="predicted"/>
<keyword evidence="3" id="KW-0614">Plasmid</keyword>
<dbReference type="RefSeq" id="WP_212822208.1">
    <property type="nucleotide sequence ID" value="NZ_AP023417.1"/>
</dbReference>
<sequence length="727" mass="81302">MRKNENGLQWIVTETAQKKLHFPWGAWVVCAVLTVGFCLLLTAAFPSVPYPWWAMTAAAILVQAALLIVYQTRIGNWLVPAGIGVLLLLSLALNKFVLPGFGTLANDFLTLLTKKTGKIYLDLAAADAQFLPLAVTVLLLAVSLLLSRSAWSGRMLLALPILLPCYAALLLGLFPIGIGGGLLIIGTVLLMVQHTAEGEALAGVPAQLILPVLCAALCLLMGLSCQDKLNTDMVETMQTQLHQRHYDSDTNSMPEGNLKNLPAWNKSDTPALEVTMEQPEKVYLRGQVYDTYTGTGWKAADTEETAQYEDLFYWLHEAGFYGQSQIALADGYTETATPLSMTIRNLSACSAHGYYPYAVYGSETLAADRIGDTNLPPAESLYYLKGSVPDWYQIQRNLSTAQGRENIETYLSKEQAYADYLRAVDLQMTQDSWAVLQRQLKLDTQTRTISDIRTIIFDYLREAMTYDATARTMNGSGDFLQYTLERSGHGYSVHYATAAVLMLRYMGVPARYVEGYYLSAEDAARYKAGETITLTEENAHAWAEYYVSGVGFVPFEVTPGYIDDEELSLGGDSPDENTYENNTQQFVEVEQPEEINEHKQDRFTFSLNAHYLLLLPLLLILLLAGCIFHRRRVFRKKMAAIDAANDREAIAMRYGYAVCLLRHSTVQFPEDAAEAAELNQKALFSTQEMTPEQRKQVDSFAVRVLDACKGSWTTWEKIRYRLWNCLY</sequence>
<keyword evidence="1" id="KW-0812">Transmembrane</keyword>
<dbReference type="SUPFAM" id="SSF54001">
    <property type="entry name" value="Cysteine proteinases"/>
    <property type="match status" value="1"/>
</dbReference>
<feature type="transmembrane region" description="Helical" evidence="1">
    <location>
        <begin position="77"/>
        <end position="98"/>
    </location>
</feature>
<keyword evidence="1" id="KW-0472">Membrane</keyword>
<dbReference type="Gene3D" id="3.10.620.30">
    <property type="match status" value="1"/>
</dbReference>
<evidence type="ECO:0000256" key="1">
    <source>
        <dbReference type="SAM" id="Phobius"/>
    </source>
</evidence>
<name>A0A810Q438_9FIRM</name>
<dbReference type="AlphaFoldDB" id="A0A810Q438"/>
<dbReference type="InterPro" id="IPR038765">
    <property type="entry name" value="Papain-like_cys_pep_sf"/>
</dbReference>
<keyword evidence="1" id="KW-1133">Transmembrane helix</keyword>
<dbReference type="KEGG" id="vfa:MM35RIKEN_23930"/>
<dbReference type="InterPro" id="IPR002931">
    <property type="entry name" value="Transglutaminase-like"/>
</dbReference>
<accession>A0A810Q438</accession>
<feature type="transmembrane region" description="Helical" evidence="1">
    <location>
        <begin position="52"/>
        <end position="71"/>
    </location>
</feature>
<keyword evidence="4" id="KW-1185">Reference proteome</keyword>
<feature type="domain" description="Transglutaminase-like" evidence="2">
    <location>
        <begin position="484"/>
        <end position="559"/>
    </location>
</feature>
<dbReference type="PANTHER" id="PTHR42736">
    <property type="entry name" value="PROTEIN-GLUTAMINE GAMMA-GLUTAMYLTRANSFERASE"/>
    <property type="match status" value="1"/>
</dbReference>
<organism evidence="3 4">
    <name type="scientific">Vescimonas fastidiosa</name>
    <dbReference type="NCBI Taxonomy" id="2714353"/>
    <lineage>
        <taxon>Bacteria</taxon>
        <taxon>Bacillati</taxon>
        <taxon>Bacillota</taxon>
        <taxon>Clostridia</taxon>
        <taxon>Eubacteriales</taxon>
        <taxon>Oscillospiraceae</taxon>
        <taxon>Vescimonas</taxon>
    </lineage>
</organism>
<dbReference type="Pfam" id="PF01841">
    <property type="entry name" value="Transglut_core"/>
    <property type="match status" value="1"/>
</dbReference>
<feature type="transmembrane region" description="Helical" evidence="1">
    <location>
        <begin position="166"/>
        <end position="192"/>
    </location>
</feature>
<dbReference type="SMART" id="SM00460">
    <property type="entry name" value="TGc"/>
    <property type="match status" value="1"/>
</dbReference>
<dbReference type="InterPro" id="IPR052901">
    <property type="entry name" value="Bact_TGase-like"/>
</dbReference>
<dbReference type="PANTHER" id="PTHR42736:SF1">
    <property type="entry name" value="PROTEIN-GLUTAMINE GAMMA-GLUTAMYLTRANSFERASE"/>
    <property type="match status" value="1"/>
</dbReference>